<dbReference type="EMBL" id="UPXZ01000034">
    <property type="protein sequence ID" value="VBB46690.1"/>
    <property type="molecule type" value="Genomic_DNA"/>
</dbReference>
<organism evidence="1">
    <name type="scientific">uncultured Paludibacter sp</name>
    <dbReference type="NCBI Taxonomy" id="497635"/>
    <lineage>
        <taxon>Bacteria</taxon>
        <taxon>Pseudomonadati</taxon>
        <taxon>Bacteroidota</taxon>
        <taxon>Bacteroidia</taxon>
        <taxon>Bacteroidales</taxon>
        <taxon>Paludibacteraceae</taxon>
        <taxon>Paludibacter</taxon>
        <taxon>environmental samples</taxon>
    </lineage>
</organism>
<dbReference type="AlphaFoldDB" id="A0A653AFH1"/>
<evidence type="ECO:0000313" key="1">
    <source>
        <dbReference type="EMBL" id="VBB46690.1"/>
    </source>
</evidence>
<proteinExistence type="predicted"/>
<sequence>MRNYSNKTLNKFIQKNSRLLNKLSAVFLFKSRKNSCNFTY</sequence>
<gene>
    <name evidence="1" type="ORF">TRIP_D40006</name>
</gene>
<accession>A0A653AFH1</accession>
<name>A0A653AFH1_9BACT</name>
<protein>
    <submittedName>
        <fullName evidence="1">Uncharacterized protein</fullName>
    </submittedName>
</protein>
<reference evidence="1" key="1">
    <citation type="submission" date="2018-07" db="EMBL/GenBank/DDBJ databases">
        <authorList>
            <consortium name="Genoscope - CEA"/>
            <person name="William W."/>
        </authorList>
    </citation>
    <scope>NUCLEOTIDE SEQUENCE</scope>
    <source>
        <strain evidence="1">IK1</strain>
    </source>
</reference>